<sequence length="81" mass="8819">MSRNSGETAGSIPCAYKAQRQQAAYKKECLKRQHKKKPTHHGLQEKQRKTQSKRWHGEAADPGGTEGDSESGLGSEALGSP</sequence>
<accession>A0AAV7TUN7</accession>
<comment type="caution">
    <text evidence="2">The sequence shown here is derived from an EMBL/GenBank/DDBJ whole genome shotgun (WGS) entry which is preliminary data.</text>
</comment>
<reference evidence="2" key="1">
    <citation type="journal article" date="2022" name="bioRxiv">
        <title>Sequencing and chromosome-scale assembly of the giantPleurodeles waltlgenome.</title>
        <authorList>
            <person name="Brown T."/>
            <person name="Elewa A."/>
            <person name="Iarovenko S."/>
            <person name="Subramanian E."/>
            <person name="Araus A.J."/>
            <person name="Petzold A."/>
            <person name="Susuki M."/>
            <person name="Suzuki K.-i.T."/>
            <person name="Hayashi T."/>
            <person name="Toyoda A."/>
            <person name="Oliveira C."/>
            <person name="Osipova E."/>
            <person name="Leigh N.D."/>
            <person name="Simon A."/>
            <person name="Yun M.H."/>
        </authorList>
    </citation>
    <scope>NUCLEOTIDE SEQUENCE</scope>
    <source>
        <strain evidence="2">20211129_DDA</strain>
        <tissue evidence="2">Liver</tissue>
    </source>
</reference>
<name>A0AAV7TUN7_PLEWA</name>
<evidence type="ECO:0000256" key="1">
    <source>
        <dbReference type="SAM" id="MobiDB-lite"/>
    </source>
</evidence>
<dbReference type="EMBL" id="JANPWB010000006">
    <property type="protein sequence ID" value="KAJ1180166.1"/>
    <property type="molecule type" value="Genomic_DNA"/>
</dbReference>
<gene>
    <name evidence="2" type="ORF">NDU88_005390</name>
</gene>
<feature type="compositionally biased region" description="Low complexity" evidence="1">
    <location>
        <begin position="70"/>
        <end position="81"/>
    </location>
</feature>
<evidence type="ECO:0000313" key="3">
    <source>
        <dbReference type="Proteomes" id="UP001066276"/>
    </source>
</evidence>
<dbReference type="Proteomes" id="UP001066276">
    <property type="component" value="Chromosome 3_2"/>
</dbReference>
<protein>
    <submittedName>
        <fullName evidence="2">Uncharacterized protein</fullName>
    </submittedName>
</protein>
<feature type="region of interest" description="Disordered" evidence="1">
    <location>
        <begin position="22"/>
        <end position="81"/>
    </location>
</feature>
<organism evidence="2 3">
    <name type="scientific">Pleurodeles waltl</name>
    <name type="common">Iberian ribbed newt</name>
    <dbReference type="NCBI Taxonomy" id="8319"/>
    <lineage>
        <taxon>Eukaryota</taxon>
        <taxon>Metazoa</taxon>
        <taxon>Chordata</taxon>
        <taxon>Craniata</taxon>
        <taxon>Vertebrata</taxon>
        <taxon>Euteleostomi</taxon>
        <taxon>Amphibia</taxon>
        <taxon>Batrachia</taxon>
        <taxon>Caudata</taxon>
        <taxon>Salamandroidea</taxon>
        <taxon>Salamandridae</taxon>
        <taxon>Pleurodelinae</taxon>
        <taxon>Pleurodeles</taxon>
    </lineage>
</organism>
<evidence type="ECO:0000313" key="2">
    <source>
        <dbReference type="EMBL" id="KAJ1180166.1"/>
    </source>
</evidence>
<proteinExistence type="predicted"/>
<dbReference type="AlphaFoldDB" id="A0AAV7TUN7"/>
<keyword evidence="3" id="KW-1185">Reference proteome</keyword>